<accession>A0A371J5P1</accession>
<evidence type="ECO:0000256" key="7">
    <source>
        <dbReference type="PIRSR" id="PIRSR006019-2"/>
    </source>
</evidence>
<dbReference type="GO" id="GO:0006220">
    <property type="term" value="P:pyrimidine nucleotide metabolic process"/>
    <property type="evidence" value="ECO:0007669"/>
    <property type="project" value="InterPro"/>
</dbReference>
<dbReference type="PANTHER" id="PTHR11086:SF18">
    <property type="entry name" value="DEOXYCYTIDYLATE DEAMINASE"/>
    <property type="match status" value="1"/>
</dbReference>
<dbReference type="RefSeq" id="WP_094365957.1">
    <property type="nucleotide sequence ID" value="NZ_NOJY02000009.1"/>
</dbReference>
<dbReference type="InterPro" id="IPR002125">
    <property type="entry name" value="CMP_dCMP_dom"/>
</dbReference>
<dbReference type="PROSITE" id="PS51747">
    <property type="entry name" value="CYT_DCMP_DEAMINASES_2"/>
    <property type="match status" value="1"/>
</dbReference>
<feature type="binding site" evidence="7">
    <location>
        <position position="106"/>
    </location>
    <ligand>
        <name>Zn(2+)</name>
        <dbReference type="ChEBI" id="CHEBI:29105"/>
        <note>catalytic</note>
    </ligand>
</feature>
<evidence type="ECO:0000256" key="5">
    <source>
        <dbReference type="ARBA" id="ARBA00022833"/>
    </source>
</evidence>
<comment type="similarity">
    <text evidence="2">Belongs to the cytidine and deoxycytidylate deaminase family.</text>
</comment>
<dbReference type="InterPro" id="IPR015517">
    <property type="entry name" value="dCMP_deaminase-rel"/>
</dbReference>
<keyword evidence="5 7" id="KW-0862">Zinc</keyword>
<evidence type="ECO:0000256" key="3">
    <source>
        <dbReference type="ARBA" id="ARBA00022723"/>
    </source>
</evidence>
<dbReference type="PIRSF" id="PIRSF006019">
    <property type="entry name" value="dCMP_deaminase"/>
    <property type="match status" value="1"/>
</dbReference>
<organism evidence="9 10">
    <name type="scientific">Romboutsia weinsteinii</name>
    <dbReference type="NCBI Taxonomy" id="2020949"/>
    <lineage>
        <taxon>Bacteria</taxon>
        <taxon>Bacillati</taxon>
        <taxon>Bacillota</taxon>
        <taxon>Clostridia</taxon>
        <taxon>Peptostreptococcales</taxon>
        <taxon>Peptostreptococcaceae</taxon>
        <taxon>Romboutsia</taxon>
    </lineage>
</organism>
<keyword evidence="10" id="KW-1185">Reference proteome</keyword>
<keyword evidence="4" id="KW-0378">Hydrolase</keyword>
<dbReference type="CDD" id="cd01286">
    <property type="entry name" value="deoxycytidylate_deaminase"/>
    <property type="match status" value="1"/>
</dbReference>
<evidence type="ECO:0000313" key="9">
    <source>
        <dbReference type="EMBL" id="RDY28024.1"/>
    </source>
</evidence>
<dbReference type="SUPFAM" id="SSF53927">
    <property type="entry name" value="Cytidine deaminase-like"/>
    <property type="match status" value="1"/>
</dbReference>
<dbReference type="GO" id="GO:0005737">
    <property type="term" value="C:cytoplasm"/>
    <property type="evidence" value="ECO:0007669"/>
    <property type="project" value="TreeGrafter"/>
</dbReference>
<dbReference type="GO" id="GO:0008270">
    <property type="term" value="F:zinc ion binding"/>
    <property type="evidence" value="ECO:0007669"/>
    <property type="project" value="InterPro"/>
</dbReference>
<name>A0A371J5P1_9FIRM</name>
<gene>
    <name evidence="9" type="ORF">CHL78_006890</name>
</gene>
<feature type="binding site" evidence="7">
    <location>
        <position position="78"/>
    </location>
    <ligand>
        <name>Zn(2+)</name>
        <dbReference type="ChEBI" id="CHEBI:29105"/>
        <note>catalytic</note>
    </ligand>
</feature>
<dbReference type="InterPro" id="IPR016192">
    <property type="entry name" value="APOBEC/CMP_deaminase_Zn-bd"/>
</dbReference>
<dbReference type="PROSITE" id="PS00903">
    <property type="entry name" value="CYT_DCMP_DEAMINASES_1"/>
    <property type="match status" value="1"/>
</dbReference>
<dbReference type="Gene3D" id="3.40.140.10">
    <property type="entry name" value="Cytidine Deaminase, domain 2"/>
    <property type="match status" value="1"/>
</dbReference>
<dbReference type="GO" id="GO:0004132">
    <property type="term" value="F:dCMP deaminase activity"/>
    <property type="evidence" value="ECO:0007669"/>
    <property type="project" value="InterPro"/>
</dbReference>
<dbReference type="EMBL" id="NOJY02000009">
    <property type="protein sequence ID" value="RDY28024.1"/>
    <property type="molecule type" value="Genomic_DNA"/>
</dbReference>
<reference evidence="9 10" key="1">
    <citation type="journal article" date="2017" name="Genome Announc.">
        <title>Draft Genome Sequence of Romboutsia weinsteinii sp. nov. Strain CCRI-19649(T) Isolated from Surface Water.</title>
        <authorList>
            <person name="Maheux A.F."/>
            <person name="Boudreau D.K."/>
            <person name="Berube E."/>
            <person name="Boissinot M."/>
            <person name="Cantin P."/>
            <person name="Raymond F."/>
            <person name="Corbeil J."/>
            <person name="Omar R.F."/>
            <person name="Bergeron M.G."/>
        </authorList>
    </citation>
    <scope>NUCLEOTIDE SEQUENCE [LARGE SCALE GENOMIC DNA]</scope>
    <source>
        <strain evidence="9 10">CCRI-19649</strain>
    </source>
</reference>
<dbReference type="AlphaFoldDB" id="A0A371J5P1"/>
<feature type="active site" description="Proton donor" evidence="6">
    <location>
        <position position="80"/>
    </location>
</feature>
<evidence type="ECO:0000313" key="10">
    <source>
        <dbReference type="Proteomes" id="UP000215694"/>
    </source>
</evidence>
<feature type="binding site" evidence="7">
    <location>
        <position position="109"/>
    </location>
    <ligand>
        <name>Zn(2+)</name>
        <dbReference type="ChEBI" id="CHEBI:29105"/>
        <note>catalytic</note>
    </ligand>
</feature>
<dbReference type="PANTHER" id="PTHR11086">
    <property type="entry name" value="DEOXYCYTIDYLATE DEAMINASE-RELATED"/>
    <property type="match status" value="1"/>
</dbReference>
<feature type="domain" description="CMP/dCMP-type deaminase" evidence="8">
    <location>
        <begin position="4"/>
        <end position="142"/>
    </location>
</feature>
<dbReference type="InterPro" id="IPR016473">
    <property type="entry name" value="dCMP_deaminase"/>
</dbReference>
<evidence type="ECO:0000256" key="2">
    <source>
        <dbReference type="ARBA" id="ARBA00006576"/>
    </source>
</evidence>
<comment type="cofactor">
    <cofactor evidence="1 7">
        <name>Zn(2+)</name>
        <dbReference type="ChEBI" id="CHEBI:29105"/>
    </cofactor>
</comment>
<dbReference type="Pfam" id="PF00383">
    <property type="entry name" value="dCMP_cyt_deam_1"/>
    <property type="match status" value="1"/>
</dbReference>
<dbReference type="InterPro" id="IPR016193">
    <property type="entry name" value="Cytidine_deaminase-like"/>
</dbReference>
<evidence type="ECO:0000256" key="1">
    <source>
        <dbReference type="ARBA" id="ARBA00001947"/>
    </source>
</evidence>
<dbReference type="InterPro" id="IPR035105">
    <property type="entry name" value="Deoxycytidylate_deaminase_dom"/>
</dbReference>
<protein>
    <submittedName>
        <fullName evidence="9">Cytidine deaminase</fullName>
    </submittedName>
</protein>
<evidence type="ECO:0000256" key="6">
    <source>
        <dbReference type="PIRSR" id="PIRSR006019-1"/>
    </source>
</evidence>
<comment type="caution">
    <text evidence="9">The sequence shown here is derived from an EMBL/GenBank/DDBJ whole genome shotgun (WGS) entry which is preliminary data.</text>
</comment>
<proteinExistence type="inferred from homology"/>
<sequence length="178" mass="19822">MRILFTQWAMNIAEDTKLRSTCVSRQVGAVICRDKQIISTGYNGAPSGAIHCSDIGYCERRKRNFESGKGLEICRAGHAEANAITQCAKNGTSCDGAVLYVTTQPCVFCCISLIQAGIKKVIFKGEYPTGLGLQLLEESGVEYIKFEDELEKERQVAEIKHETELKRVEKFMATPKKY</sequence>
<dbReference type="Proteomes" id="UP000215694">
    <property type="component" value="Unassembled WGS sequence"/>
</dbReference>
<keyword evidence="3 7" id="KW-0479">Metal-binding</keyword>
<evidence type="ECO:0000256" key="4">
    <source>
        <dbReference type="ARBA" id="ARBA00022801"/>
    </source>
</evidence>
<evidence type="ECO:0000259" key="8">
    <source>
        <dbReference type="PROSITE" id="PS51747"/>
    </source>
</evidence>
<dbReference type="OrthoDB" id="9788517at2"/>